<dbReference type="GO" id="GO:0071949">
    <property type="term" value="F:FAD binding"/>
    <property type="evidence" value="ECO:0007669"/>
    <property type="project" value="InterPro"/>
</dbReference>
<dbReference type="UniPathway" id="UPA00771">
    <property type="reaction ID" value="UER00766"/>
</dbReference>
<dbReference type="GO" id="GO:0016020">
    <property type="term" value="C:membrane"/>
    <property type="evidence" value="ECO:0007669"/>
    <property type="project" value="InterPro"/>
</dbReference>
<keyword evidence="3" id="KW-0560">Oxidoreductase</keyword>
<dbReference type="InParanoid" id="A0A316YJ37"/>
<dbReference type="Pfam" id="PF04030">
    <property type="entry name" value="ALO"/>
    <property type="match status" value="2"/>
</dbReference>
<dbReference type="SUPFAM" id="SSF56176">
    <property type="entry name" value="FAD-binding/transporter-associated domain-like"/>
    <property type="match status" value="1"/>
</dbReference>
<name>A0A316YJ37_9BASI</name>
<dbReference type="RefSeq" id="XP_025376748.1">
    <property type="nucleotide sequence ID" value="XM_025519705.1"/>
</dbReference>
<keyword evidence="8" id="KW-1185">Reference proteome</keyword>
<dbReference type="AlphaFoldDB" id="A0A316YJ37"/>
<dbReference type="EC" id="1.1.3.37" evidence="2"/>
<dbReference type="Gene3D" id="3.30.43.10">
    <property type="entry name" value="Uridine Diphospho-n-acetylenolpyruvylglucosamine Reductase, domain 2"/>
    <property type="match status" value="1"/>
</dbReference>
<evidence type="ECO:0000313" key="8">
    <source>
        <dbReference type="Proteomes" id="UP000245768"/>
    </source>
</evidence>
<dbReference type="InterPro" id="IPR016167">
    <property type="entry name" value="FAD-bd_PCMH_sub1"/>
</dbReference>
<dbReference type="GO" id="GO:0003885">
    <property type="term" value="F:D-arabinono-1,4-lactone oxidase activity"/>
    <property type="evidence" value="ECO:0007669"/>
    <property type="project" value="UniProtKB-EC"/>
</dbReference>
<dbReference type="EMBL" id="KZ819637">
    <property type="protein sequence ID" value="PWN89550.1"/>
    <property type="molecule type" value="Genomic_DNA"/>
</dbReference>
<evidence type="ECO:0000256" key="1">
    <source>
        <dbReference type="ARBA" id="ARBA00005083"/>
    </source>
</evidence>
<evidence type="ECO:0000259" key="6">
    <source>
        <dbReference type="PROSITE" id="PS51387"/>
    </source>
</evidence>
<evidence type="ECO:0000256" key="2">
    <source>
        <dbReference type="ARBA" id="ARBA00013136"/>
    </source>
</evidence>
<evidence type="ECO:0000256" key="3">
    <source>
        <dbReference type="ARBA" id="ARBA00023002"/>
    </source>
</evidence>
<dbReference type="InterPro" id="IPR036318">
    <property type="entry name" value="FAD-bd_PCMH-like_sf"/>
</dbReference>
<dbReference type="Proteomes" id="UP000245768">
    <property type="component" value="Unassembled WGS sequence"/>
</dbReference>
<dbReference type="InterPro" id="IPR016166">
    <property type="entry name" value="FAD-bd_PCMH"/>
</dbReference>
<evidence type="ECO:0000256" key="4">
    <source>
        <dbReference type="ARBA" id="ARBA00033418"/>
    </source>
</evidence>
<dbReference type="InterPro" id="IPR007173">
    <property type="entry name" value="ALO_C"/>
</dbReference>
<feature type="region of interest" description="Disordered" evidence="5">
    <location>
        <begin position="404"/>
        <end position="459"/>
    </location>
</feature>
<evidence type="ECO:0000256" key="5">
    <source>
        <dbReference type="SAM" id="MobiDB-lite"/>
    </source>
</evidence>
<dbReference type="Gene3D" id="1.10.45.10">
    <property type="entry name" value="Vanillyl-alcohol Oxidase, Chain A, domain 4"/>
    <property type="match status" value="1"/>
</dbReference>
<dbReference type="STRING" id="215250.A0A316YJ37"/>
<organism evidence="7 8">
    <name type="scientific">Acaromyces ingoldii</name>
    <dbReference type="NCBI Taxonomy" id="215250"/>
    <lineage>
        <taxon>Eukaryota</taxon>
        <taxon>Fungi</taxon>
        <taxon>Dikarya</taxon>
        <taxon>Basidiomycota</taxon>
        <taxon>Ustilaginomycotina</taxon>
        <taxon>Exobasidiomycetes</taxon>
        <taxon>Exobasidiales</taxon>
        <taxon>Cryptobasidiaceae</taxon>
        <taxon>Acaromyces</taxon>
    </lineage>
</organism>
<dbReference type="OrthoDB" id="610608at2759"/>
<dbReference type="Pfam" id="PF01565">
    <property type="entry name" value="FAD_binding_4"/>
    <property type="match status" value="1"/>
</dbReference>
<dbReference type="PROSITE" id="PS51387">
    <property type="entry name" value="FAD_PCMH"/>
    <property type="match status" value="1"/>
</dbReference>
<gene>
    <name evidence="7" type="ORF">FA10DRAFT_253755</name>
</gene>
<sequence>MSSIFEANDSAAERGRSPAVPTSSLSNETLATIVLPCLVSKKDKRELTNWGGSFVARPARIFAPTNVEQVCAIVELARRRGVECRAYGRGHSPSDLMMTKGWTMLMQDLSGVISIDTQTPRIAVLGGTYLSDVHEMLDRSTPALSMSNVGSISEQTVAGLISTASHGTGIEFPVLSTAVHSLRLVCPLSLDEGGTQVISCSRTERADLFNASLCGLGLTGIIVEVCLNVEYAFRLRQLVEECPFDDIFGPQTDHPSVDAWARQSVGRLVARGHQRLSATPERLLPKMRVEDPSIVYPCPSSVEQSEEAALDGDDEATRSAQVRLEEIVRSSQHVRCLWFPQAKMCTMMRADRTLEPISRPLGVFGRLYSRLVGYHLNQMLLYASRFHPSLPPRTARLMHRLTHPSYPARPVSGPAEAPRSAVGATTEEEGAPAHLSSLEAFSKGSPSSSFSSPTTKRLEPLSPLNPHSILIDTSHRVFNIDCLYPQYTNEWAIPFCHAASAIRTLRDWLAEEESLPTGDRIHFPIEIRFTDADDIYLSHAQGRATCYIGLIQFRPFSSNTAYRSLFRKFEIIMRRYAGRPHWAKAHTCGLDELRRLYPSMDDFLRVRKSVDPEGVLLNPYTRRHLLGEIGDDVGGRVFKARM</sequence>
<protein>
    <recommendedName>
        <fullName evidence="2">D-arabinono-1,4-lactone oxidase</fullName>
        <ecNumber evidence="2">1.1.3.37</ecNumber>
    </recommendedName>
    <alternativeName>
        <fullName evidence="4">L-galactono-gamma-lactone oxidase</fullName>
    </alternativeName>
</protein>
<proteinExistence type="predicted"/>
<dbReference type="GO" id="GO:0005739">
    <property type="term" value="C:mitochondrion"/>
    <property type="evidence" value="ECO:0007669"/>
    <property type="project" value="TreeGrafter"/>
</dbReference>
<comment type="pathway">
    <text evidence="1">Cofactor biosynthesis; D-erythroascorbate biosynthesis; dehydro-D-arabinono-1,4-lactone from D-arabinose: step 2/2.</text>
</comment>
<dbReference type="InterPro" id="IPR006094">
    <property type="entry name" value="Oxid_FAD_bind_N"/>
</dbReference>
<dbReference type="Gene3D" id="3.30.465.10">
    <property type="match status" value="1"/>
</dbReference>
<dbReference type="PANTHER" id="PTHR43762:SF1">
    <property type="entry name" value="D-ARABINONO-1,4-LACTONE OXIDASE"/>
    <property type="match status" value="1"/>
</dbReference>
<reference evidence="7 8" key="1">
    <citation type="journal article" date="2018" name="Mol. Biol. Evol.">
        <title>Broad Genomic Sampling Reveals a Smut Pathogenic Ancestry of the Fungal Clade Ustilaginomycotina.</title>
        <authorList>
            <person name="Kijpornyongpan T."/>
            <person name="Mondo S.J."/>
            <person name="Barry K."/>
            <person name="Sandor L."/>
            <person name="Lee J."/>
            <person name="Lipzen A."/>
            <person name="Pangilinan J."/>
            <person name="LaButti K."/>
            <person name="Hainaut M."/>
            <person name="Henrissat B."/>
            <person name="Grigoriev I.V."/>
            <person name="Spatafora J.W."/>
            <person name="Aime M.C."/>
        </authorList>
    </citation>
    <scope>NUCLEOTIDE SEQUENCE [LARGE SCALE GENOMIC DNA]</scope>
    <source>
        <strain evidence="7 8">MCA 4198</strain>
    </source>
</reference>
<dbReference type="InterPro" id="IPR016171">
    <property type="entry name" value="Vanillyl_alc_oxidase_C-sub2"/>
</dbReference>
<dbReference type="PANTHER" id="PTHR43762">
    <property type="entry name" value="L-GULONOLACTONE OXIDASE"/>
    <property type="match status" value="1"/>
</dbReference>
<feature type="region of interest" description="Disordered" evidence="5">
    <location>
        <begin position="1"/>
        <end position="23"/>
    </location>
</feature>
<feature type="domain" description="FAD-binding PCMH-type" evidence="6">
    <location>
        <begin position="54"/>
        <end position="232"/>
    </location>
</feature>
<dbReference type="Gene3D" id="3.30.70.2520">
    <property type="match status" value="1"/>
</dbReference>
<dbReference type="InterPro" id="IPR016169">
    <property type="entry name" value="FAD-bd_PCMH_sub2"/>
</dbReference>
<dbReference type="InterPro" id="IPR010031">
    <property type="entry name" value="FAD_lactone_oxidase-like"/>
</dbReference>
<dbReference type="GeneID" id="37041621"/>
<dbReference type="PIRSF" id="PIRSF000136">
    <property type="entry name" value="LGO_GLO"/>
    <property type="match status" value="1"/>
</dbReference>
<dbReference type="FunCoup" id="A0A316YJ37">
    <property type="interactions" value="337"/>
</dbReference>
<feature type="compositionally biased region" description="Low complexity" evidence="5">
    <location>
        <begin position="441"/>
        <end position="455"/>
    </location>
</feature>
<accession>A0A316YJ37</accession>
<evidence type="ECO:0000313" key="7">
    <source>
        <dbReference type="EMBL" id="PWN89550.1"/>
    </source>
</evidence>